<dbReference type="InterPro" id="IPR045178">
    <property type="entry name" value="Fhl1/FHA1"/>
</dbReference>
<dbReference type="GO" id="GO:0043565">
    <property type="term" value="F:sequence-specific DNA binding"/>
    <property type="evidence" value="ECO:0007669"/>
    <property type="project" value="TreeGrafter"/>
</dbReference>
<comment type="caution">
    <text evidence="2">The sequence shown here is derived from an EMBL/GenBank/DDBJ whole genome shotgun (WGS) entry which is preliminary data.</text>
</comment>
<dbReference type="GO" id="GO:0060962">
    <property type="term" value="P:regulation of ribosomal protein gene transcription by RNA polymerase II"/>
    <property type="evidence" value="ECO:0007669"/>
    <property type="project" value="InterPro"/>
</dbReference>
<sequence length="166" mass="18877">MQADLISVFFTFSLEVRVGSIHVLSIFSLPSHLGNLHIIGPKATFTMITPLLDHYRSVWHHSRVRRYLTSEEYPGPESKGKPWYGLLMLLRKYPEHFVINTSHPAFDPSESDNIAYAQLQYKLLWSVVSLKLCFGAVNNSMNMNYVDGTSFVYGVLVVYCTLSVSL</sequence>
<keyword evidence="3" id="KW-1185">Reference proteome</keyword>
<gene>
    <name evidence="2" type="ORF">TEA_022351</name>
</gene>
<dbReference type="Proteomes" id="UP000306102">
    <property type="component" value="Unassembled WGS sequence"/>
</dbReference>
<keyword evidence="1" id="KW-0539">Nucleus</keyword>
<dbReference type="PANTHER" id="PTHR21712:SF29">
    <property type="entry name" value="PRE-RRNA-PROCESSING PROTEIN FHL1"/>
    <property type="match status" value="1"/>
</dbReference>
<reference evidence="2 3" key="1">
    <citation type="journal article" date="2018" name="Proc. Natl. Acad. Sci. U.S.A.">
        <title>Draft genome sequence of Camellia sinensis var. sinensis provides insights into the evolution of the tea genome and tea quality.</title>
        <authorList>
            <person name="Wei C."/>
            <person name="Yang H."/>
            <person name="Wang S."/>
            <person name="Zhao J."/>
            <person name="Liu C."/>
            <person name="Gao L."/>
            <person name="Xia E."/>
            <person name="Lu Y."/>
            <person name="Tai Y."/>
            <person name="She G."/>
            <person name="Sun J."/>
            <person name="Cao H."/>
            <person name="Tong W."/>
            <person name="Gao Q."/>
            <person name="Li Y."/>
            <person name="Deng W."/>
            <person name="Jiang X."/>
            <person name="Wang W."/>
            <person name="Chen Q."/>
            <person name="Zhang S."/>
            <person name="Li H."/>
            <person name="Wu J."/>
            <person name="Wang P."/>
            <person name="Li P."/>
            <person name="Shi C."/>
            <person name="Zheng F."/>
            <person name="Jian J."/>
            <person name="Huang B."/>
            <person name="Shan D."/>
            <person name="Shi M."/>
            <person name="Fang C."/>
            <person name="Yue Y."/>
            <person name="Li F."/>
            <person name="Li D."/>
            <person name="Wei S."/>
            <person name="Han B."/>
            <person name="Jiang C."/>
            <person name="Yin Y."/>
            <person name="Xia T."/>
            <person name="Zhang Z."/>
            <person name="Bennetzen J.L."/>
            <person name="Zhao S."/>
            <person name="Wan X."/>
        </authorList>
    </citation>
    <scope>NUCLEOTIDE SEQUENCE [LARGE SCALE GENOMIC DNA]</scope>
    <source>
        <strain evidence="3">cv. Shuchazao</strain>
        <tissue evidence="2">Leaf</tissue>
    </source>
</reference>
<protein>
    <submittedName>
        <fullName evidence="2">Uncharacterized protein</fullName>
    </submittedName>
</protein>
<accession>A0A4S4ERA2</accession>
<dbReference type="PANTHER" id="PTHR21712">
    <property type="entry name" value="PRE-RRNA-PROCESSING PROTEIN FHL1"/>
    <property type="match status" value="1"/>
</dbReference>
<name>A0A4S4ERA2_CAMSN</name>
<proteinExistence type="predicted"/>
<dbReference type="EMBL" id="SDRB02002761">
    <property type="protein sequence ID" value="THG18904.1"/>
    <property type="molecule type" value="Genomic_DNA"/>
</dbReference>
<dbReference type="AlphaFoldDB" id="A0A4S4ERA2"/>
<dbReference type="GO" id="GO:0005634">
    <property type="term" value="C:nucleus"/>
    <property type="evidence" value="ECO:0007669"/>
    <property type="project" value="UniProtKB-ARBA"/>
</dbReference>
<organism evidence="2 3">
    <name type="scientific">Camellia sinensis var. sinensis</name>
    <name type="common">China tea</name>
    <dbReference type="NCBI Taxonomy" id="542762"/>
    <lineage>
        <taxon>Eukaryota</taxon>
        <taxon>Viridiplantae</taxon>
        <taxon>Streptophyta</taxon>
        <taxon>Embryophyta</taxon>
        <taxon>Tracheophyta</taxon>
        <taxon>Spermatophyta</taxon>
        <taxon>Magnoliopsida</taxon>
        <taxon>eudicotyledons</taxon>
        <taxon>Gunneridae</taxon>
        <taxon>Pentapetalae</taxon>
        <taxon>asterids</taxon>
        <taxon>Ericales</taxon>
        <taxon>Theaceae</taxon>
        <taxon>Camellia</taxon>
    </lineage>
</organism>
<evidence type="ECO:0000313" key="3">
    <source>
        <dbReference type="Proteomes" id="UP000306102"/>
    </source>
</evidence>
<dbReference type="STRING" id="542762.A0A4S4ERA2"/>
<evidence type="ECO:0000256" key="1">
    <source>
        <dbReference type="ARBA" id="ARBA00023242"/>
    </source>
</evidence>
<evidence type="ECO:0000313" key="2">
    <source>
        <dbReference type="EMBL" id="THG18904.1"/>
    </source>
</evidence>